<protein>
    <submittedName>
        <fullName evidence="2">Uncharacterized protein</fullName>
    </submittedName>
</protein>
<keyword evidence="1" id="KW-0472">Membrane</keyword>
<feature type="transmembrane region" description="Helical" evidence="1">
    <location>
        <begin position="38"/>
        <end position="56"/>
    </location>
</feature>
<keyword evidence="1" id="KW-1133">Transmembrane helix</keyword>
<keyword evidence="1" id="KW-0812">Transmembrane</keyword>
<proteinExistence type="predicted"/>
<evidence type="ECO:0000313" key="2">
    <source>
        <dbReference type="EMBL" id="QHS83743.1"/>
    </source>
</evidence>
<dbReference type="EMBL" id="MN738762">
    <property type="protein sequence ID" value="QHS83743.1"/>
    <property type="molecule type" value="Genomic_DNA"/>
</dbReference>
<dbReference type="AlphaFoldDB" id="A0A6C0AWA2"/>
<sequence>MFFETLGYKCLETYFENKEEFRSKNKKNKEEETSYMDILTNIVRLILTCIALYICFKRNNGFSLGPMLVAYCYPTCYIVFALATGGTTPPGEDDSKSTLSS</sequence>
<reference evidence="2" key="1">
    <citation type="journal article" date="2020" name="Nature">
        <title>Giant virus diversity and host interactions through global metagenomics.</title>
        <authorList>
            <person name="Schulz F."/>
            <person name="Roux S."/>
            <person name="Paez-Espino D."/>
            <person name="Jungbluth S."/>
            <person name="Walsh D.A."/>
            <person name="Denef V.J."/>
            <person name="McMahon K.D."/>
            <person name="Konstantinidis K.T."/>
            <person name="Eloe-Fadrosh E.A."/>
            <person name="Kyrpides N.C."/>
            <person name="Woyke T."/>
        </authorList>
    </citation>
    <scope>NUCLEOTIDE SEQUENCE</scope>
    <source>
        <strain evidence="2">GVMAG-S-ERX555961-36</strain>
    </source>
</reference>
<name>A0A6C0AWA2_9ZZZZ</name>
<evidence type="ECO:0000256" key="1">
    <source>
        <dbReference type="SAM" id="Phobius"/>
    </source>
</evidence>
<feature type="transmembrane region" description="Helical" evidence="1">
    <location>
        <begin position="68"/>
        <end position="87"/>
    </location>
</feature>
<accession>A0A6C0AWA2</accession>
<organism evidence="2">
    <name type="scientific">viral metagenome</name>
    <dbReference type="NCBI Taxonomy" id="1070528"/>
    <lineage>
        <taxon>unclassified sequences</taxon>
        <taxon>metagenomes</taxon>
        <taxon>organismal metagenomes</taxon>
    </lineage>
</organism>